<accession>A0AAE3EZ77</accession>
<reference evidence="2" key="1">
    <citation type="submission" date="2023-02" db="EMBL/GenBank/DDBJ databases">
        <title>Genome of Flavobacteriaceae gen. nov. sp. strain F89.</title>
        <authorList>
            <person name="Wang Y."/>
        </authorList>
    </citation>
    <scope>NUCLEOTIDE SEQUENCE</scope>
    <source>
        <strain evidence="2">F89</strain>
    </source>
</reference>
<keyword evidence="2" id="KW-0251">Elongation factor</keyword>
<proteinExistence type="predicted"/>
<dbReference type="Pfam" id="PF01272">
    <property type="entry name" value="GreA_GreB"/>
    <property type="match status" value="1"/>
</dbReference>
<dbReference type="EMBL" id="JAIRBC010000029">
    <property type="protein sequence ID" value="MCG2462336.1"/>
    <property type="molecule type" value="Genomic_DNA"/>
</dbReference>
<dbReference type="SUPFAM" id="SSF54534">
    <property type="entry name" value="FKBP-like"/>
    <property type="match status" value="1"/>
</dbReference>
<dbReference type="Gene3D" id="3.10.50.30">
    <property type="entry name" value="Transcription elongation factor, GreA/GreB, C-terminal domain"/>
    <property type="match status" value="1"/>
</dbReference>
<gene>
    <name evidence="2" type="ORF">K8352_16360</name>
</gene>
<protein>
    <submittedName>
        <fullName evidence="2">GreA/GreB family elongation factor</fullName>
    </submittedName>
</protein>
<evidence type="ECO:0000259" key="1">
    <source>
        <dbReference type="Pfam" id="PF01272"/>
    </source>
</evidence>
<dbReference type="Proteomes" id="UP001200642">
    <property type="component" value="Unassembled WGS sequence"/>
</dbReference>
<comment type="caution">
    <text evidence="2">The sequence shown here is derived from an EMBL/GenBank/DDBJ whole genome shotgun (WGS) entry which is preliminary data.</text>
</comment>
<dbReference type="GO" id="GO:0003746">
    <property type="term" value="F:translation elongation factor activity"/>
    <property type="evidence" value="ECO:0007669"/>
    <property type="project" value="UniProtKB-KW"/>
</dbReference>
<dbReference type="InterPro" id="IPR001437">
    <property type="entry name" value="Tscrpt_elong_fac_GreA/B_C"/>
</dbReference>
<keyword evidence="3" id="KW-1185">Reference proteome</keyword>
<dbReference type="GO" id="GO:0003677">
    <property type="term" value="F:DNA binding"/>
    <property type="evidence" value="ECO:0007669"/>
    <property type="project" value="InterPro"/>
</dbReference>
<dbReference type="RefSeq" id="WP_317903476.1">
    <property type="nucleotide sequence ID" value="NZ_JAIRBC010000029.1"/>
</dbReference>
<name>A0AAE3EZ77_9FLAO</name>
<organism evidence="2 3">
    <name type="scientific">Cerina litoralis</name>
    <dbReference type="NCBI Taxonomy" id="2874477"/>
    <lineage>
        <taxon>Bacteria</taxon>
        <taxon>Pseudomonadati</taxon>
        <taxon>Bacteroidota</taxon>
        <taxon>Flavobacteriia</taxon>
        <taxon>Flavobacteriales</taxon>
        <taxon>Flavobacteriaceae</taxon>
        <taxon>Cerina</taxon>
    </lineage>
</organism>
<dbReference type="GO" id="GO:0032784">
    <property type="term" value="P:regulation of DNA-templated transcription elongation"/>
    <property type="evidence" value="ECO:0007669"/>
    <property type="project" value="InterPro"/>
</dbReference>
<evidence type="ECO:0000313" key="3">
    <source>
        <dbReference type="Proteomes" id="UP001200642"/>
    </source>
</evidence>
<dbReference type="InterPro" id="IPR036953">
    <property type="entry name" value="GreA/GreB_C_sf"/>
</dbReference>
<keyword evidence="2" id="KW-0648">Protein biosynthesis</keyword>
<feature type="domain" description="Transcription elongation factor GreA/GreB C-terminal" evidence="1">
    <location>
        <begin position="96"/>
        <end position="169"/>
    </location>
</feature>
<dbReference type="AlphaFoldDB" id="A0AAE3EZ77"/>
<sequence>MLHFINAIISTKRTLKRSDIKNIKYPKRPKRIEGAKIVQTGSMKYGSLVMEKRDFVMILKEWYLHNTIEDYSHKDALDILEGNMADAIVFNPSDMPKDIIRLYSWVTVSSGSGWRETFQLVLPLDKDIKKDMISVHSSLGATVIGHAEGDLLHFGTPIGIIPLKIESVEQSGGYIKTDIPEDDYEKLLSERQRAFLSGINMEIRQN</sequence>
<evidence type="ECO:0000313" key="2">
    <source>
        <dbReference type="EMBL" id="MCG2462336.1"/>
    </source>
</evidence>